<dbReference type="WBParaSite" id="Smp_340210.1">
    <property type="protein sequence ID" value="Smp_340210.1"/>
    <property type="gene ID" value="Smp_340210"/>
</dbReference>
<dbReference type="PANTHER" id="PTHR10715:SF0">
    <property type="entry name" value="LARGE RIBOSOMAL SUBUNIT PROTEIN EL6"/>
    <property type="match status" value="1"/>
</dbReference>
<dbReference type="InterPro" id="IPR011992">
    <property type="entry name" value="EF-hand-dom_pair"/>
</dbReference>
<organism evidence="10 11">
    <name type="scientific">Schistosoma mansoni</name>
    <name type="common">Blood fluke</name>
    <dbReference type="NCBI Taxonomy" id="6183"/>
    <lineage>
        <taxon>Eukaryota</taxon>
        <taxon>Metazoa</taxon>
        <taxon>Spiralia</taxon>
        <taxon>Lophotrochozoa</taxon>
        <taxon>Platyhelminthes</taxon>
        <taxon>Trematoda</taxon>
        <taxon>Digenea</taxon>
        <taxon>Strigeidida</taxon>
        <taxon>Schistosomatoidea</taxon>
        <taxon>Schistosomatidae</taxon>
        <taxon>Schistosoma</taxon>
    </lineage>
</organism>
<dbReference type="AlphaFoldDB" id="A0A5K4FBP0"/>
<feature type="compositionally biased region" description="Polar residues" evidence="8">
    <location>
        <begin position="996"/>
        <end position="1007"/>
    </location>
</feature>
<feature type="region of interest" description="Disordered" evidence="8">
    <location>
        <begin position="827"/>
        <end position="862"/>
    </location>
</feature>
<dbReference type="SUPFAM" id="SSF47473">
    <property type="entry name" value="EF-hand"/>
    <property type="match status" value="1"/>
</dbReference>
<dbReference type="GO" id="GO:0022625">
    <property type="term" value="C:cytosolic large ribosomal subunit"/>
    <property type="evidence" value="ECO:0007669"/>
    <property type="project" value="TreeGrafter"/>
</dbReference>
<dbReference type="InParanoid" id="A0A5K4FBP0"/>
<keyword evidence="7" id="KW-0175">Coiled coil</keyword>
<dbReference type="GO" id="GO:0003735">
    <property type="term" value="F:structural constituent of ribosome"/>
    <property type="evidence" value="ECO:0007669"/>
    <property type="project" value="InterPro"/>
</dbReference>
<feature type="compositionally biased region" description="Polar residues" evidence="8">
    <location>
        <begin position="1038"/>
        <end position="1057"/>
    </location>
</feature>
<dbReference type="InterPro" id="IPR002048">
    <property type="entry name" value="EF_hand_dom"/>
</dbReference>
<dbReference type="Gene3D" id="1.10.238.10">
    <property type="entry name" value="EF-hand"/>
    <property type="match status" value="1"/>
</dbReference>
<dbReference type="STRING" id="6183.A0A5K4FBP0"/>
<feature type="compositionally biased region" description="Basic and acidic residues" evidence="8">
    <location>
        <begin position="390"/>
        <end position="400"/>
    </location>
</feature>
<dbReference type="InterPro" id="IPR041997">
    <property type="entry name" value="Ribosomal_eL6_KOW"/>
</dbReference>
<dbReference type="InterPro" id="IPR000915">
    <property type="entry name" value="60S_ribosomal_eL6"/>
</dbReference>
<comment type="similarity">
    <text evidence="1">Belongs to the eukaryotic ribosomal protein eL6 family.</text>
</comment>
<keyword evidence="3" id="KW-0687">Ribonucleoprotein</keyword>
<comment type="subunit">
    <text evidence="6">Component of the large ribosomal subunit. May bind IPO9 with low affinity.</text>
</comment>
<dbReference type="GO" id="GO:0000027">
    <property type="term" value="P:ribosomal large subunit assembly"/>
    <property type="evidence" value="ECO:0007669"/>
    <property type="project" value="TreeGrafter"/>
</dbReference>
<feature type="domain" description="EF-hand" evidence="9">
    <location>
        <begin position="1"/>
        <end position="34"/>
    </location>
</feature>
<evidence type="ECO:0000256" key="8">
    <source>
        <dbReference type="SAM" id="MobiDB-lite"/>
    </source>
</evidence>
<evidence type="ECO:0000313" key="10">
    <source>
        <dbReference type="Proteomes" id="UP000008854"/>
    </source>
</evidence>
<feature type="region of interest" description="Disordered" evidence="8">
    <location>
        <begin position="163"/>
        <end position="183"/>
    </location>
</feature>
<dbReference type="Gene3D" id="2.30.30.30">
    <property type="match status" value="1"/>
</dbReference>
<reference evidence="10" key="1">
    <citation type="journal article" date="2012" name="PLoS Negl. Trop. Dis.">
        <title>A systematically improved high quality genome and transcriptome of the human blood fluke Schistosoma mansoni.</title>
        <authorList>
            <person name="Protasio A.V."/>
            <person name="Tsai I.J."/>
            <person name="Babbage A."/>
            <person name="Nichol S."/>
            <person name="Hunt M."/>
            <person name="Aslett M.A."/>
            <person name="De Silva N."/>
            <person name="Velarde G.S."/>
            <person name="Anderson T.J."/>
            <person name="Clark R.C."/>
            <person name="Davidson C."/>
            <person name="Dillon G.P."/>
            <person name="Holroyd N.E."/>
            <person name="LoVerde P.T."/>
            <person name="Lloyd C."/>
            <person name="McQuillan J."/>
            <person name="Oliveira G."/>
            <person name="Otto T.D."/>
            <person name="Parker-Manuel S.J."/>
            <person name="Quail M.A."/>
            <person name="Wilson R.A."/>
            <person name="Zerlotini A."/>
            <person name="Dunne D.W."/>
            <person name="Berriman M."/>
        </authorList>
    </citation>
    <scope>NUCLEOTIDE SEQUENCE [LARGE SCALE GENOMIC DNA]</scope>
    <source>
        <strain evidence="10">Puerto Rican</strain>
    </source>
</reference>
<feature type="region of interest" description="Disordered" evidence="8">
    <location>
        <begin position="947"/>
        <end position="1007"/>
    </location>
</feature>
<reference evidence="11" key="2">
    <citation type="submission" date="2019-11" db="UniProtKB">
        <authorList>
            <consortium name="WormBaseParasite"/>
        </authorList>
    </citation>
    <scope>IDENTIFICATION</scope>
    <source>
        <strain evidence="11">Puerto Rican</strain>
    </source>
</reference>
<dbReference type="PANTHER" id="PTHR10715">
    <property type="entry name" value="60S RIBOSOMAL PROTEIN L6"/>
    <property type="match status" value="1"/>
</dbReference>
<dbReference type="PROSITE" id="PS50222">
    <property type="entry name" value="EF_HAND_2"/>
    <property type="match status" value="1"/>
</dbReference>
<evidence type="ECO:0000256" key="4">
    <source>
        <dbReference type="ARBA" id="ARBA00035233"/>
    </source>
</evidence>
<feature type="coiled-coil region" evidence="7">
    <location>
        <begin position="247"/>
        <end position="274"/>
    </location>
</feature>
<feature type="compositionally biased region" description="Basic and acidic residues" evidence="8">
    <location>
        <begin position="828"/>
        <end position="848"/>
    </location>
</feature>
<evidence type="ECO:0000256" key="7">
    <source>
        <dbReference type="SAM" id="Coils"/>
    </source>
</evidence>
<feature type="region of interest" description="Disordered" evidence="8">
    <location>
        <begin position="1223"/>
        <end position="1257"/>
    </location>
</feature>
<dbReference type="GO" id="GO:0002181">
    <property type="term" value="P:cytoplasmic translation"/>
    <property type="evidence" value="ECO:0007669"/>
    <property type="project" value="TreeGrafter"/>
</dbReference>
<dbReference type="GO" id="GO:0003723">
    <property type="term" value="F:RNA binding"/>
    <property type="evidence" value="ECO:0007669"/>
    <property type="project" value="TreeGrafter"/>
</dbReference>
<evidence type="ECO:0000256" key="1">
    <source>
        <dbReference type="ARBA" id="ARBA00010592"/>
    </source>
</evidence>
<feature type="compositionally biased region" description="Basic and acidic residues" evidence="8">
    <location>
        <begin position="1233"/>
        <end position="1251"/>
    </location>
</feature>
<name>A0A5K4FBP0_SCHMA</name>
<dbReference type="SUPFAM" id="SSF50104">
    <property type="entry name" value="Translation proteins SH3-like domain"/>
    <property type="match status" value="1"/>
</dbReference>
<evidence type="ECO:0000313" key="11">
    <source>
        <dbReference type="WBParaSite" id="Smp_340210.1"/>
    </source>
</evidence>
<feature type="compositionally biased region" description="Low complexity" evidence="8">
    <location>
        <begin position="163"/>
        <end position="181"/>
    </location>
</feature>
<protein>
    <recommendedName>
        <fullName evidence="4">Large ribosomal subunit protein eL6</fullName>
    </recommendedName>
    <alternativeName>
        <fullName evidence="5">60S ribosomal protein L6</fullName>
    </alternativeName>
</protein>
<accession>A0A5K4FBP0</accession>
<evidence type="ECO:0000256" key="3">
    <source>
        <dbReference type="ARBA" id="ARBA00023274"/>
    </source>
</evidence>
<sequence length="1431" mass="163054">MAEFRKCFDNLDTEKRGVITIEDLKNYMFKMHYKETFLHKWIELFDPEHTGFITYEQYCKTLGLIPRKRTLSKDFTDSTLSSSSSLSVSSKQDNINEVSIGSFDKHVDQTNITTVIQQPYSNEPQQTIEQLIITEPPTPQQQTAQTIKDTCPLQQSEVEIIETEQQQQQQPQEFSNQPNSSIHQNINIESINLTINDEKLNIRRKRKYIDENQMTIQENIISPVQNDILLETTELIMTDITNSNHNENQFIESLKEINNEINNLSDQLNISSQQPQLTTNQTMPNIPEKKSIKKSKRKQKYLLSLETKTLKQNEEMTIDTKMIPSDNEHNELLSSIIIPMTNNYEIQMTDITYTTTTTITTSSNIPNEISSIQFNINNDPIDQSSINHKHKEDPKRLETKQTSHNKEIDLKKQYETTSIQPSNYSLITTESTISISTDSGHSEASDVTLSSVEIPIKKEEEDMLLYDSNSLNILQNDNEMPTSTLLSTESNQFNEYCLSNETNQEKDPDLHHDNQISNQTIKKSNKKSIKKKQKPNTPLEQIIDPINSQSINLINQSINQQSNSTILPKTDINNSNDNLLITDNQSISELLIIPQNIQSISRSPQGMNEEIDADHTVELLSPKKLVTNGKKFKKYSKNSKKKHEKINDTINSNSDDLQVVNTINVEMISEHLHEEDITPSVIENQSDKINISCSDTTFPELNSIDPQSECIIEQVPTKQNIVILEVNNPSEQILNESQIIISNDNIPTTELTYTSSKVPIDDHYITSEYIEEVQFNNINNNNNNGNDTLVDQSSLRKDDVNEVITEMTLCDLELNIELEDTNKNLLKQSKEKRQKTKEPTEKNIKTVESHQNTTNTCESTSFEVSSIPQSTIITTDASRTVESPLSTDVEIREQTLQPTISKKKHKKTKEPTEKNIQVADNHENTTNTSEPTSFEVSFILQSTITTTDVSRTVESPLSTDLETKEQTLQPTISKKKHKKTKEPTEKNIQVADNHENTTNTSELTSFEVSSIPQSTIKMTDVSRTVDSPLSIDVELREQTLQPTKSMTSSDLVSQPSDGFSKKPSRNRKTKKGKTQSDDNHSSKSTPAISPNSLIPVDEVHSTVYNISSSSNSRNIDNNNNFTSLSIPFCKTICKVSHEELQNSLSHRSTSSLKVKNKKHHLKSNKLKNSETNILNQMDDTLNDEMAIGQSSQTVTEEETQENTRKRRFPKSFLTQVDPRYNRSVRLAAKRRKTDSTHKAKEASSSSTDKRKTTIQQKSKQIIKKWHIRPSLRENGVIVILLAGRHRGKRVVSLGQHKSTGLLLVTGPYCYNGCPLRRIHPDYVIATKTKIDLSSLSLPERIHTKKYFTKSTTCKKFKKSHQQNRFADILDHGVTNEQSTYQPNNEKKMDQIYIDNEVRKAIKCHSDSKLLIGYLKSLFSIGKYDKPHEMLF</sequence>
<proteinExistence type="inferred from homology"/>
<dbReference type="Pfam" id="PF01159">
    <property type="entry name" value="Ribosomal_L6e"/>
    <property type="match status" value="1"/>
</dbReference>
<keyword evidence="2" id="KW-0689">Ribosomal protein</keyword>
<evidence type="ECO:0000256" key="6">
    <source>
        <dbReference type="ARBA" id="ARBA00046388"/>
    </source>
</evidence>
<dbReference type="SMART" id="SM00054">
    <property type="entry name" value="EFh"/>
    <property type="match status" value="2"/>
</dbReference>
<feature type="compositionally biased region" description="Basic residues" evidence="8">
    <location>
        <begin position="1062"/>
        <end position="1073"/>
    </location>
</feature>
<dbReference type="CDD" id="cd13156">
    <property type="entry name" value="KOW_RPL6"/>
    <property type="match status" value="1"/>
</dbReference>
<feature type="region of interest" description="Disordered" evidence="8">
    <location>
        <begin position="878"/>
        <end position="932"/>
    </location>
</feature>
<evidence type="ECO:0000256" key="5">
    <source>
        <dbReference type="ARBA" id="ARBA00035351"/>
    </source>
</evidence>
<feature type="compositionally biased region" description="Polar residues" evidence="8">
    <location>
        <begin position="947"/>
        <end position="972"/>
    </location>
</feature>
<dbReference type="InterPro" id="IPR014722">
    <property type="entry name" value="Rib_uL2_dom2"/>
</dbReference>
<evidence type="ECO:0000259" key="9">
    <source>
        <dbReference type="PROSITE" id="PS50222"/>
    </source>
</evidence>
<feature type="region of interest" description="Disordered" evidence="8">
    <location>
        <begin position="1038"/>
        <end position="1094"/>
    </location>
</feature>
<feature type="region of interest" description="Disordered" evidence="8">
    <location>
        <begin position="380"/>
        <end position="400"/>
    </location>
</feature>
<dbReference type="GO" id="GO:0005509">
    <property type="term" value="F:calcium ion binding"/>
    <property type="evidence" value="ECO:0007669"/>
    <property type="project" value="InterPro"/>
</dbReference>
<evidence type="ECO:0000256" key="2">
    <source>
        <dbReference type="ARBA" id="ARBA00022980"/>
    </source>
</evidence>
<feature type="compositionally biased region" description="Polar residues" evidence="8">
    <location>
        <begin position="1082"/>
        <end position="1092"/>
    </location>
</feature>
<dbReference type="Proteomes" id="UP000008854">
    <property type="component" value="Unassembled WGS sequence"/>
</dbReference>
<dbReference type="InterPro" id="IPR008991">
    <property type="entry name" value="Translation_prot_SH3-like_sf"/>
</dbReference>
<feature type="compositionally biased region" description="Polar residues" evidence="8">
    <location>
        <begin position="849"/>
        <end position="862"/>
    </location>
</feature>
<keyword evidence="10" id="KW-1185">Reference proteome</keyword>